<dbReference type="PROSITE" id="PS50088">
    <property type="entry name" value="ANK_REPEAT"/>
    <property type="match status" value="6"/>
</dbReference>
<sequence length="1099" mass="120591">MPQKAPRIPNSVWERHKPEIISLYLEPQSTLNLMMEVMKERYGFQARVNQYRAKLKAWGVGKNIPSSHWLIIDKKIKNRRLEGKETDVKIYGQLQSSEKIKKEVMRNVTYTQGLLAPPDAPTPQGVEFSTPAAQSVMDTCQNAVVVGNLPCFQLQKELSNLARDISSMKTDDPSMDIFSCTMQIPSMASFPPGSASMRIHRALCSWERVTVRSLMSNQLACSSLSPEAQDLLVELSTLAFLAINNLLSDQEFHDKLGPLLAWEGHHALTYITESSTPWMRILTKKIIIGAIHSNNTSLTKRIVEIGVPKVMRYEVLLAAIYRGNHSMVASLCADGGGPRQLGRMRGYEQKILHNLWGQGSDTQMLRSLLESRADAETLIMSKQRGYPLVDAAARGNVEAVVLLLSHGASVNIFLPQLWGTALQAATVNGHHRVVETLIENGADLDAPVGKTYPTFWNSFSTWDLDFTCDFDGFDDRVSRKTPIHIAAEKNDFLMVAILLRYGASADACHFREQGRDEEDIFLYPMEQPTYGELFFTAMQYAAKNRNLDMVKLLHSSGALPDAGVNLNDGDTLLQIATRHGDLEIVKFLISQGADVNAVPRSGARAAIQAAAQSGDMSVLEALQSAGAVLHAPVENFRGMTATEAAAFAGHEKIITPVYTLGANINDPLAPVGGLTAIQASEASGRPHLAQPIIDLGLSTADVGGLSPLQAAMKHEDLSLLDMLIQQGAEINAPPADGCGTPLQEAVRRNWLEGARLLLKHRADANARLGSVARSSDRYELTAETALGLAIECQSCEMTKLLLENGAKVACDPSVQYGYRDEDLRHNAPRTPGALFFALFHRNSYDTIQLLVEHDPDIGKTLSHKSALALAIGRGYTDSQAWHEFCVSKLSSTENINLLVRLLELGADINSLHPEEKATCLQMSISHSEEVTKFLLERGAAFNVRASRRIGTPLQEAIKHGRDDIINMLLDFGADVNAPPAYYSGATALQYAAMQGMLPVAIKLLELGADVAATGAPYDGRTAIDGAAERGRLDILQLLLDKYPEDKFLYLACMRAGSIATSRGHTEIADWLERRAHECWNEDCESLRSLSSLFSWDNCT</sequence>
<evidence type="ECO:0000256" key="1">
    <source>
        <dbReference type="ARBA" id="ARBA00022737"/>
    </source>
</evidence>
<name>A0ABR4K5X3_9EURO</name>
<protein>
    <submittedName>
        <fullName evidence="5">Ankyrin repeat-containing domain protein</fullName>
    </submittedName>
</protein>
<evidence type="ECO:0000313" key="5">
    <source>
        <dbReference type="EMBL" id="KAL2847496.1"/>
    </source>
</evidence>
<feature type="repeat" description="ANK" evidence="3">
    <location>
        <begin position="420"/>
        <end position="449"/>
    </location>
</feature>
<dbReference type="InterPro" id="IPR051165">
    <property type="entry name" value="Multifunctional_ANK_Repeat"/>
</dbReference>
<accession>A0ABR4K5X3</accession>
<evidence type="ECO:0000313" key="6">
    <source>
        <dbReference type="Proteomes" id="UP001610446"/>
    </source>
</evidence>
<dbReference type="PROSITE" id="PS50297">
    <property type="entry name" value="ANK_REP_REGION"/>
    <property type="match status" value="6"/>
</dbReference>
<dbReference type="PANTHER" id="PTHR24123">
    <property type="entry name" value="ANKYRIN REPEAT-CONTAINING"/>
    <property type="match status" value="1"/>
</dbReference>
<comment type="caution">
    <text evidence="5">The sequence shown here is derived from an EMBL/GenBank/DDBJ whole genome shotgun (WGS) entry which is preliminary data.</text>
</comment>
<evidence type="ECO:0000259" key="4">
    <source>
        <dbReference type="Pfam" id="PF14420"/>
    </source>
</evidence>
<organism evidence="5 6">
    <name type="scientific">Aspergillus pseudoustus</name>
    <dbReference type="NCBI Taxonomy" id="1810923"/>
    <lineage>
        <taxon>Eukaryota</taxon>
        <taxon>Fungi</taxon>
        <taxon>Dikarya</taxon>
        <taxon>Ascomycota</taxon>
        <taxon>Pezizomycotina</taxon>
        <taxon>Eurotiomycetes</taxon>
        <taxon>Eurotiomycetidae</taxon>
        <taxon>Eurotiales</taxon>
        <taxon>Aspergillaceae</taxon>
        <taxon>Aspergillus</taxon>
        <taxon>Aspergillus subgen. Nidulantes</taxon>
    </lineage>
</organism>
<dbReference type="EMBL" id="JBFXLU010000055">
    <property type="protein sequence ID" value="KAL2847496.1"/>
    <property type="molecule type" value="Genomic_DNA"/>
</dbReference>
<reference evidence="5 6" key="1">
    <citation type="submission" date="2024-07" db="EMBL/GenBank/DDBJ databases">
        <title>Section-level genome sequencing and comparative genomics of Aspergillus sections Usti and Cavernicolus.</title>
        <authorList>
            <consortium name="Lawrence Berkeley National Laboratory"/>
            <person name="Nybo J.L."/>
            <person name="Vesth T.C."/>
            <person name="Theobald S."/>
            <person name="Frisvad J.C."/>
            <person name="Larsen T.O."/>
            <person name="Kjaerboelling I."/>
            <person name="Rothschild-Mancinelli K."/>
            <person name="Lyhne E.K."/>
            <person name="Kogle M.E."/>
            <person name="Barry K."/>
            <person name="Clum A."/>
            <person name="Na H."/>
            <person name="Ledsgaard L."/>
            <person name="Lin J."/>
            <person name="Lipzen A."/>
            <person name="Kuo A."/>
            <person name="Riley R."/>
            <person name="Mondo S."/>
            <person name="Labutti K."/>
            <person name="Haridas S."/>
            <person name="Pangalinan J."/>
            <person name="Salamov A.A."/>
            <person name="Simmons B.A."/>
            <person name="Magnuson J.K."/>
            <person name="Chen J."/>
            <person name="Drula E."/>
            <person name="Henrissat B."/>
            <person name="Wiebenga A."/>
            <person name="Lubbers R.J."/>
            <person name="Gomes A.C."/>
            <person name="Makela M.R."/>
            <person name="Stajich J."/>
            <person name="Grigoriev I.V."/>
            <person name="Mortensen U.H."/>
            <person name="De Vries R.P."/>
            <person name="Baker S.E."/>
            <person name="Andersen M.R."/>
        </authorList>
    </citation>
    <scope>NUCLEOTIDE SEQUENCE [LARGE SCALE GENOMIC DNA]</scope>
    <source>
        <strain evidence="5 6">CBS 123904</strain>
    </source>
</reference>
<dbReference type="InterPro" id="IPR025676">
    <property type="entry name" value="Clr5_dom"/>
</dbReference>
<gene>
    <name evidence="5" type="ORF">BJY01DRAFT_246723</name>
</gene>
<dbReference type="Pfam" id="PF14420">
    <property type="entry name" value="Clr5"/>
    <property type="match status" value="1"/>
</dbReference>
<dbReference type="Pfam" id="PF12796">
    <property type="entry name" value="Ank_2"/>
    <property type="match status" value="4"/>
</dbReference>
<feature type="domain" description="Clr5" evidence="4">
    <location>
        <begin position="11"/>
        <end position="62"/>
    </location>
</feature>
<feature type="repeat" description="ANK" evidence="3">
    <location>
        <begin position="703"/>
        <end position="735"/>
    </location>
</feature>
<dbReference type="SMART" id="SM00248">
    <property type="entry name" value="ANK"/>
    <property type="match status" value="17"/>
</dbReference>
<feature type="repeat" description="ANK" evidence="3">
    <location>
        <begin position="951"/>
        <end position="980"/>
    </location>
</feature>
<dbReference type="SUPFAM" id="SSF48403">
    <property type="entry name" value="Ankyrin repeat"/>
    <property type="match status" value="3"/>
</dbReference>
<dbReference type="InterPro" id="IPR036770">
    <property type="entry name" value="Ankyrin_rpt-contain_sf"/>
</dbReference>
<feature type="repeat" description="ANK" evidence="3">
    <location>
        <begin position="478"/>
        <end position="510"/>
    </location>
</feature>
<dbReference type="Gene3D" id="1.25.40.20">
    <property type="entry name" value="Ankyrin repeat-containing domain"/>
    <property type="match status" value="4"/>
</dbReference>
<dbReference type="InterPro" id="IPR002110">
    <property type="entry name" value="Ankyrin_rpt"/>
</dbReference>
<proteinExistence type="predicted"/>
<keyword evidence="2 3" id="KW-0040">ANK repeat</keyword>
<dbReference type="Proteomes" id="UP001610446">
    <property type="component" value="Unassembled WGS sequence"/>
</dbReference>
<feature type="repeat" description="ANK" evidence="3">
    <location>
        <begin position="983"/>
        <end position="1015"/>
    </location>
</feature>
<dbReference type="PANTHER" id="PTHR24123:SF33">
    <property type="entry name" value="PROTEIN HOS4"/>
    <property type="match status" value="1"/>
</dbReference>
<dbReference type="Pfam" id="PF00023">
    <property type="entry name" value="Ank"/>
    <property type="match status" value="1"/>
</dbReference>
<keyword evidence="6" id="KW-1185">Reference proteome</keyword>
<keyword evidence="1" id="KW-0677">Repeat</keyword>
<evidence type="ECO:0000256" key="3">
    <source>
        <dbReference type="PROSITE-ProRule" id="PRU00023"/>
    </source>
</evidence>
<feature type="repeat" description="ANK" evidence="3">
    <location>
        <begin position="568"/>
        <end position="600"/>
    </location>
</feature>
<dbReference type="Pfam" id="PF13637">
    <property type="entry name" value="Ank_4"/>
    <property type="match status" value="1"/>
</dbReference>
<evidence type="ECO:0000256" key="2">
    <source>
        <dbReference type="ARBA" id="ARBA00023043"/>
    </source>
</evidence>